<accession>A0A3M5U229</accession>
<dbReference type="PANTHER" id="PTHR43537">
    <property type="entry name" value="TRANSCRIPTIONAL REGULATOR, GNTR FAMILY"/>
    <property type="match status" value="1"/>
</dbReference>
<dbReference type="GO" id="GO:0003677">
    <property type="term" value="F:DNA binding"/>
    <property type="evidence" value="ECO:0007669"/>
    <property type="project" value="UniProtKB-KW"/>
</dbReference>
<dbReference type="Pfam" id="PF07729">
    <property type="entry name" value="FCD"/>
    <property type="match status" value="1"/>
</dbReference>
<dbReference type="EMBL" id="RBTX01000103">
    <property type="protein sequence ID" value="RMU39826.1"/>
    <property type="molecule type" value="Genomic_DNA"/>
</dbReference>
<dbReference type="CDD" id="cd07377">
    <property type="entry name" value="WHTH_GntR"/>
    <property type="match status" value="1"/>
</dbReference>
<feature type="domain" description="HTH gntR-type" evidence="4">
    <location>
        <begin position="7"/>
        <end position="74"/>
    </location>
</feature>
<dbReference type="InterPro" id="IPR000524">
    <property type="entry name" value="Tscrpt_reg_HTH_GntR"/>
</dbReference>
<dbReference type="InterPro" id="IPR036388">
    <property type="entry name" value="WH-like_DNA-bd_sf"/>
</dbReference>
<dbReference type="Proteomes" id="UP000281514">
    <property type="component" value="Unassembled WGS sequence"/>
</dbReference>
<dbReference type="Gene3D" id="1.20.120.530">
    <property type="entry name" value="GntR ligand-binding domain-like"/>
    <property type="match status" value="1"/>
</dbReference>
<protein>
    <submittedName>
        <fullName evidence="5">GntR family transcriptional regulator</fullName>
    </submittedName>
</protein>
<evidence type="ECO:0000313" key="5">
    <source>
        <dbReference type="EMBL" id="RMU39826.1"/>
    </source>
</evidence>
<evidence type="ECO:0000256" key="2">
    <source>
        <dbReference type="ARBA" id="ARBA00023125"/>
    </source>
</evidence>
<gene>
    <name evidence="5" type="ORF">ALP32_00887</name>
</gene>
<proteinExistence type="predicted"/>
<comment type="caution">
    <text evidence="5">The sequence shown here is derived from an EMBL/GenBank/DDBJ whole genome shotgun (WGS) entry which is preliminary data.</text>
</comment>
<evidence type="ECO:0000256" key="3">
    <source>
        <dbReference type="ARBA" id="ARBA00023163"/>
    </source>
</evidence>
<dbReference type="Gene3D" id="1.10.10.10">
    <property type="entry name" value="Winged helix-like DNA-binding domain superfamily/Winged helix DNA-binding domain"/>
    <property type="match status" value="1"/>
</dbReference>
<dbReference type="PANTHER" id="PTHR43537:SF24">
    <property type="entry name" value="GLUCONATE OPERON TRANSCRIPTIONAL REPRESSOR"/>
    <property type="match status" value="1"/>
</dbReference>
<name>A0A3M5U229_9PSED</name>
<dbReference type="PROSITE" id="PS50949">
    <property type="entry name" value="HTH_GNTR"/>
    <property type="match status" value="1"/>
</dbReference>
<dbReference type="AlphaFoldDB" id="A0A3M5U229"/>
<dbReference type="InterPro" id="IPR008920">
    <property type="entry name" value="TF_FadR/GntR_C"/>
</dbReference>
<evidence type="ECO:0000259" key="4">
    <source>
        <dbReference type="PROSITE" id="PS50949"/>
    </source>
</evidence>
<keyword evidence="3" id="KW-0804">Transcription</keyword>
<dbReference type="InterPro" id="IPR011711">
    <property type="entry name" value="GntR_C"/>
</dbReference>
<reference evidence="5 6" key="1">
    <citation type="submission" date="2018-08" db="EMBL/GenBank/DDBJ databases">
        <title>Recombination of ecologically and evolutionarily significant loci maintains genetic cohesion in the Pseudomonas syringae species complex.</title>
        <authorList>
            <person name="Dillon M."/>
            <person name="Thakur S."/>
            <person name="Almeida R.N.D."/>
            <person name="Weir B.S."/>
            <person name="Guttman D.S."/>
        </authorList>
    </citation>
    <scope>NUCLEOTIDE SEQUENCE [LARGE SCALE GENOMIC DNA]</scope>
    <source>
        <strain evidence="5 6">ICMP 9749</strain>
    </source>
</reference>
<dbReference type="SUPFAM" id="SSF46785">
    <property type="entry name" value="Winged helix' DNA-binding domain"/>
    <property type="match status" value="1"/>
</dbReference>
<dbReference type="Pfam" id="PF00392">
    <property type="entry name" value="GntR"/>
    <property type="match status" value="1"/>
</dbReference>
<dbReference type="InterPro" id="IPR036390">
    <property type="entry name" value="WH_DNA-bd_sf"/>
</dbReference>
<sequence>MTFKAPDSLAEQIAHHLAERIIRGELKPGERIQEQKVTQALNVSRGSVREALLILERRHLVVILPRRGAQVTVLNAHNVTSLCNLMSELYILLANAVAERWQSEDDLAPFLQCQQRQQRLQASFEQQDVRMFVEESFNVMRAAYPFANNLYLEETVENLQPSMSRSYFLALEQRKAEMSEYLALFGDMLAAVLARDLAQIRVVLTRYCQRSCQLVLSALEAS</sequence>
<evidence type="ECO:0000256" key="1">
    <source>
        <dbReference type="ARBA" id="ARBA00023015"/>
    </source>
</evidence>
<dbReference type="SUPFAM" id="SSF48008">
    <property type="entry name" value="GntR ligand-binding domain-like"/>
    <property type="match status" value="1"/>
</dbReference>
<dbReference type="GO" id="GO:0003700">
    <property type="term" value="F:DNA-binding transcription factor activity"/>
    <property type="evidence" value="ECO:0007669"/>
    <property type="project" value="InterPro"/>
</dbReference>
<keyword evidence="2" id="KW-0238">DNA-binding</keyword>
<dbReference type="RefSeq" id="WP_005619448.1">
    <property type="nucleotide sequence ID" value="NZ_BMNO01000055.1"/>
</dbReference>
<organism evidence="5 6">
    <name type="scientific">Pseudomonas avellanae</name>
    <dbReference type="NCBI Taxonomy" id="46257"/>
    <lineage>
        <taxon>Bacteria</taxon>
        <taxon>Pseudomonadati</taxon>
        <taxon>Pseudomonadota</taxon>
        <taxon>Gammaproteobacteria</taxon>
        <taxon>Pseudomonadales</taxon>
        <taxon>Pseudomonadaceae</taxon>
        <taxon>Pseudomonas</taxon>
    </lineage>
</organism>
<keyword evidence="1" id="KW-0805">Transcription regulation</keyword>
<dbReference type="SMART" id="SM00345">
    <property type="entry name" value="HTH_GNTR"/>
    <property type="match status" value="1"/>
</dbReference>
<evidence type="ECO:0000313" key="6">
    <source>
        <dbReference type="Proteomes" id="UP000281514"/>
    </source>
</evidence>